<dbReference type="HOGENOM" id="CLU_192691_0_0_7"/>
<comment type="caution">
    <text evidence="1">The sequence shown here is derived from an EMBL/GenBank/DDBJ whole genome shotgun (WGS) entry which is preliminary data.</text>
</comment>
<reference evidence="1 2" key="1">
    <citation type="journal article" date="2012" name="Proc. Natl. Acad. Sci. U.S.A.">
        <title>Genome and physiology of a model Epsilonproteobacterium responsible for sulfide detoxification in marine oxygen depletion zones.</title>
        <authorList>
            <person name="Grote J."/>
            <person name="Schott T."/>
            <person name="Bruckner C.G."/>
            <person name="Glockner F.O."/>
            <person name="Jost G."/>
            <person name="Teeling H."/>
            <person name="Labrenz M."/>
            <person name="Jurgens K."/>
        </authorList>
    </citation>
    <scope>NUCLEOTIDE SEQUENCE [LARGE SCALE GENOMIC DNA]</scope>
    <source>
        <strain evidence="1 2">GD1</strain>
    </source>
</reference>
<gene>
    <name evidence="1" type="ORF">SMGD1_0373</name>
</gene>
<name>H1FUD4_SULGG</name>
<dbReference type="STRING" id="929558.SMGD1_0373"/>
<sequence length="68" mass="8113">MYKVRVENVCRCFLKSGMAENLEFETQEKAKEEAQMMIEKMNSSFCQKHEFSLNEQFGDYTIYIKART</sequence>
<dbReference type="EMBL" id="AFRZ01000001">
    <property type="protein sequence ID" value="EHP28900.1"/>
    <property type="molecule type" value="Genomic_DNA"/>
</dbReference>
<dbReference type="RefSeq" id="WP_008340467.1">
    <property type="nucleotide sequence ID" value="NZ_AFRZ01000001.1"/>
</dbReference>
<accession>H1FUD4</accession>
<protein>
    <submittedName>
        <fullName evidence="1">Uncharacterized protein</fullName>
    </submittedName>
</protein>
<dbReference type="PATRIC" id="fig|929558.5.peg.371"/>
<dbReference type="AlphaFoldDB" id="H1FUD4"/>
<dbReference type="Proteomes" id="UP000006431">
    <property type="component" value="Unassembled WGS sequence"/>
</dbReference>
<keyword evidence="2" id="KW-1185">Reference proteome</keyword>
<proteinExistence type="predicted"/>
<organism evidence="1 2">
    <name type="scientific">Sulfurimonas gotlandica (strain DSM 19862 / JCM 16533 / GD1)</name>
    <dbReference type="NCBI Taxonomy" id="929558"/>
    <lineage>
        <taxon>Bacteria</taxon>
        <taxon>Pseudomonadati</taxon>
        <taxon>Campylobacterota</taxon>
        <taxon>Epsilonproteobacteria</taxon>
        <taxon>Campylobacterales</taxon>
        <taxon>Sulfurimonadaceae</taxon>
        <taxon>Sulfurimonas</taxon>
    </lineage>
</organism>
<evidence type="ECO:0000313" key="1">
    <source>
        <dbReference type="EMBL" id="EHP28900.1"/>
    </source>
</evidence>
<evidence type="ECO:0000313" key="2">
    <source>
        <dbReference type="Proteomes" id="UP000006431"/>
    </source>
</evidence>
<dbReference type="OrthoDB" id="5344242at2"/>